<feature type="domain" description="Spermatid maturation protein 1 N-terminal" evidence="7">
    <location>
        <begin position="1"/>
        <end position="245"/>
    </location>
</feature>
<protein>
    <submittedName>
        <fullName evidence="8">SPEM family member 2</fullName>
    </submittedName>
</protein>
<organism evidence="8 9">
    <name type="scientific">Suricata suricatta</name>
    <name type="common">Meerkat</name>
    <dbReference type="NCBI Taxonomy" id="37032"/>
    <lineage>
        <taxon>Eukaryota</taxon>
        <taxon>Metazoa</taxon>
        <taxon>Chordata</taxon>
        <taxon>Craniata</taxon>
        <taxon>Vertebrata</taxon>
        <taxon>Euteleostomi</taxon>
        <taxon>Mammalia</taxon>
        <taxon>Eutheria</taxon>
        <taxon>Laurasiatheria</taxon>
        <taxon>Carnivora</taxon>
        <taxon>Feliformia</taxon>
        <taxon>Herpestidae</taxon>
        <taxon>Suricata</taxon>
    </lineage>
</organism>
<reference evidence="8" key="2">
    <citation type="submission" date="2025-08" db="UniProtKB">
        <authorList>
            <consortium name="Ensembl"/>
        </authorList>
    </citation>
    <scope>IDENTIFICATION</scope>
</reference>
<proteinExistence type="predicted"/>
<evidence type="ECO:0000256" key="3">
    <source>
        <dbReference type="ARBA" id="ARBA00022989"/>
    </source>
</evidence>
<evidence type="ECO:0000256" key="2">
    <source>
        <dbReference type="ARBA" id="ARBA00022692"/>
    </source>
</evidence>
<keyword evidence="9" id="KW-1185">Reference proteome</keyword>
<dbReference type="PANTHER" id="PTHR34834">
    <property type="entry name" value="SPERMATID MATURATION PROTEIN 1"/>
    <property type="match status" value="1"/>
</dbReference>
<reference evidence="8 9" key="1">
    <citation type="submission" date="2019-05" db="EMBL/GenBank/DDBJ databases">
        <title>A Chromosome-scale Meerkat (S. suricatta) Genome Assembly.</title>
        <authorList>
            <person name="Dudchenko O."/>
            <person name="Lieberman Aiden E."/>
            <person name="Tung J."/>
            <person name="Barreiro L.B."/>
            <person name="Clutton-Brock T.H."/>
        </authorList>
    </citation>
    <scope>NUCLEOTIDE SEQUENCE [LARGE SCALE GENOMIC DNA]</scope>
</reference>
<evidence type="ECO:0000256" key="1">
    <source>
        <dbReference type="ARBA" id="ARBA00004167"/>
    </source>
</evidence>
<gene>
    <name evidence="8" type="primary">SPEM2</name>
</gene>
<evidence type="ECO:0000256" key="4">
    <source>
        <dbReference type="ARBA" id="ARBA00023136"/>
    </source>
</evidence>
<feature type="compositionally biased region" description="Basic residues" evidence="5">
    <location>
        <begin position="117"/>
        <end position="127"/>
    </location>
</feature>
<feature type="compositionally biased region" description="Basic residues" evidence="5">
    <location>
        <begin position="460"/>
        <end position="470"/>
    </location>
</feature>
<sequence>MENQLYYDSLGSYTQCQEALLGVEDLLFLLLGLVILVNIGINVVTVMWHRLKNALDKMIHWINLKNGSCQACESPPKDAPGKPQDVHIHCTLDPVEVKTAWPPGHCSSHCRPRCHRRPRPPGHHRPPCSHQWGPKSRRHFPHNHSVFRSHGHSHKVSQLGPAPSFNEDNLASSLEEDALSFPRPKYLRWGWGSLYQPVGPPSSLGLWGRQGGVLASLPPPSLYLSPELRCVPKRVEAKSKLRLPSHRPRSRTWGNLEAERRTPSSPPLRQLPPDPSWVPVGHSPYPSGAQMLHDSWDQQRRGLEGSEPPSALVPGGSRPEAQEHGSPQAHRRCLPGHTCSQPNRSPHPSAGHLGFSSRDPHEVRRRTTKRTQPVPTWHPLTTTSLTVLGEASQQQAPAPSSAQPEVQTAAQPTFMPLSRNPGGYGRYQVYDSLELKRQVQESRARASSLPPTSTLASRPSLHRIRNGKVH</sequence>
<reference evidence="8" key="3">
    <citation type="submission" date="2025-09" db="UniProtKB">
        <authorList>
            <consortium name="Ensembl"/>
        </authorList>
    </citation>
    <scope>IDENTIFICATION</scope>
</reference>
<dbReference type="CTD" id="201243"/>
<feature type="transmembrane region" description="Helical" evidence="6">
    <location>
        <begin position="27"/>
        <end position="48"/>
    </location>
</feature>
<accession>A0A673UGK8</accession>
<dbReference type="OMA" id="DVHIHCT"/>
<comment type="subcellular location">
    <subcellularLocation>
        <location evidence="1">Membrane</location>
        <topology evidence="1">Single-pass membrane protein</topology>
    </subcellularLocation>
</comment>
<dbReference type="GeneID" id="115282432"/>
<dbReference type="AlphaFoldDB" id="A0A673UGK8"/>
<evidence type="ECO:0000313" key="9">
    <source>
        <dbReference type="Proteomes" id="UP000472268"/>
    </source>
</evidence>
<feature type="region of interest" description="Disordered" evidence="5">
    <location>
        <begin position="117"/>
        <end position="142"/>
    </location>
</feature>
<name>A0A673UGK8_SURSU</name>
<evidence type="ECO:0000256" key="6">
    <source>
        <dbReference type="SAM" id="Phobius"/>
    </source>
</evidence>
<keyword evidence="2 6" id="KW-0812">Transmembrane</keyword>
<dbReference type="InterPro" id="IPR031368">
    <property type="entry name" value="SPEM1_N"/>
</dbReference>
<evidence type="ECO:0000313" key="8">
    <source>
        <dbReference type="Ensembl" id="ENSSSUP00005024663.1"/>
    </source>
</evidence>
<feature type="region of interest" description="Disordered" evidence="5">
    <location>
        <begin position="239"/>
        <end position="380"/>
    </location>
</feature>
<dbReference type="Proteomes" id="UP000472268">
    <property type="component" value="Chromosome 17"/>
</dbReference>
<dbReference type="GO" id="GO:0016020">
    <property type="term" value="C:membrane"/>
    <property type="evidence" value="ECO:0007669"/>
    <property type="project" value="UniProtKB-SubCell"/>
</dbReference>
<keyword evidence="3 6" id="KW-1133">Transmembrane helix</keyword>
<feature type="compositionally biased region" description="Basic and acidic residues" evidence="5">
    <location>
        <begin position="294"/>
        <end position="304"/>
    </location>
</feature>
<evidence type="ECO:0000256" key="5">
    <source>
        <dbReference type="SAM" id="MobiDB-lite"/>
    </source>
</evidence>
<dbReference type="Pfam" id="PF15670">
    <property type="entry name" value="Spem1"/>
    <property type="match status" value="1"/>
</dbReference>
<dbReference type="RefSeq" id="XP_029784338.1">
    <property type="nucleotide sequence ID" value="XM_029928478.1"/>
</dbReference>
<dbReference type="PANTHER" id="PTHR34834:SF2">
    <property type="entry name" value="SPEM FAMILY MEMBER 2"/>
    <property type="match status" value="1"/>
</dbReference>
<feature type="region of interest" description="Disordered" evidence="5">
    <location>
        <begin position="438"/>
        <end position="470"/>
    </location>
</feature>
<feature type="compositionally biased region" description="Basic residues" evidence="5">
    <location>
        <begin position="240"/>
        <end position="250"/>
    </location>
</feature>
<evidence type="ECO:0000259" key="7">
    <source>
        <dbReference type="Pfam" id="PF15670"/>
    </source>
</evidence>
<keyword evidence="4 6" id="KW-0472">Membrane</keyword>
<dbReference type="OrthoDB" id="9450448at2759"/>
<feature type="compositionally biased region" description="Polar residues" evidence="5">
    <location>
        <begin position="370"/>
        <end position="380"/>
    </location>
</feature>
<dbReference type="Ensembl" id="ENSSSUT00005028232.1">
    <property type="protein sequence ID" value="ENSSSUP00005024663.1"/>
    <property type="gene ID" value="ENSSSUG00005016033.1"/>
</dbReference>
<feature type="compositionally biased region" description="Pro residues" evidence="5">
    <location>
        <begin position="264"/>
        <end position="276"/>
    </location>
</feature>